<dbReference type="Proteomes" id="UP000681594">
    <property type="component" value="Unassembled WGS sequence"/>
</dbReference>
<dbReference type="PANTHER" id="PTHR13696">
    <property type="entry name" value="P-LOOP CONTAINING NUCLEOSIDE TRIPHOSPHATE HYDROLASE"/>
    <property type="match status" value="1"/>
</dbReference>
<dbReference type="Pfam" id="PF06564">
    <property type="entry name" value="CBP_BcsQ"/>
    <property type="match status" value="1"/>
</dbReference>
<evidence type="ECO:0000313" key="3">
    <source>
        <dbReference type="Proteomes" id="UP000681594"/>
    </source>
</evidence>
<dbReference type="PANTHER" id="PTHR13696:SF99">
    <property type="entry name" value="COBYRINIC ACID AC-DIAMIDE SYNTHASE"/>
    <property type="match status" value="1"/>
</dbReference>
<accession>A0ABS4AK06</accession>
<dbReference type="CDD" id="cd02042">
    <property type="entry name" value="ParAB_family"/>
    <property type="match status" value="1"/>
</dbReference>
<evidence type="ECO:0000313" key="2">
    <source>
        <dbReference type="EMBL" id="MBP0447373.1"/>
    </source>
</evidence>
<dbReference type="InterPro" id="IPR017746">
    <property type="entry name" value="Cellulose_synthase_operon_BcsQ"/>
</dbReference>
<dbReference type="InterPro" id="IPR050678">
    <property type="entry name" value="DNA_Partitioning_ATPase"/>
</dbReference>
<dbReference type="RefSeq" id="WP_209381640.1">
    <property type="nucleotide sequence ID" value="NZ_JAGIZB010000033.1"/>
</dbReference>
<gene>
    <name evidence="2" type="ORF">J8J14_21635</name>
</gene>
<name>A0ABS4AK06_9PROT</name>
<feature type="compositionally biased region" description="Pro residues" evidence="1">
    <location>
        <begin position="266"/>
        <end position="282"/>
    </location>
</feature>
<evidence type="ECO:0000256" key="1">
    <source>
        <dbReference type="SAM" id="MobiDB-lite"/>
    </source>
</evidence>
<dbReference type="Gene3D" id="3.40.50.300">
    <property type="entry name" value="P-loop containing nucleotide triphosphate hydrolases"/>
    <property type="match status" value="1"/>
</dbReference>
<dbReference type="InterPro" id="IPR027417">
    <property type="entry name" value="P-loop_NTPase"/>
</dbReference>
<dbReference type="SUPFAM" id="SSF52540">
    <property type="entry name" value="P-loop containing nucleoside triphosphate hydrolases"/>
    <property type="match status" value="1"/>
</dbReference>
<sequence>MSLICFASPKGGVGKTTLTANIADALQRLGHRVLAIDLDSQNALRLHFGVPLTDKAGFVTGLLQGDGNWRSHLRQTPSGVLLLPHGATDLRGALDLAVALDREPDLLGNPLREMLAEPNLVVLADLPPGPSQALALLGPMATMVIGVLQAEAISAALVPEIESGRFLGTGTMAALLAGRLRVVLNGVDLSSRLSRASAEAVARHLGYRMLGAMSREETVAESLACQRLLLDHAPDSRAASDLKEVARLISAALPPPVAAGIGAAPQPTPESPVLPPVVPAPQQPTVEASR</sequence>
<dbReference type="EMBL" id="JAGIZB010000033">
    <property type="protein sequence ID" value="MBP0447373.1"/>
    <property type="molecule type" value="Genomic_DNA"/>
</dbReference>
<keyword evidence="3" id="KW-1185">Reference proteome</keyword>
<comment type="caution">
    <text evidence="2">The sequence shown here is derived from an EMBL/GenBank/DDBJ whole genome shotgun (WGS) entry which is preliminary data.</text>
</comment>
<proteinExistence type="predicted"/>
<feature type="region of interest" description="Disordered" evidence="1">
    <location>
        <begin position="259"/>
        <end position="290"/>
    </location>
</feature>
<protein>
    <submittedName>
        <fullName evidence="2">AAA family ATPase</fullName>
    </submittedName>
</protein>
<organism evidence="2 3">
    <name type="scientific">Pararoseomonas baculiformis</name>
    <dbReference type="NCBI Taxonomy" id="2820812"/>
    <lineage>
        <taxon>Bacteria</taxon>
        <taxon>Pseudomonadati</taxon>
        <taxon>Pseudomonadota</taxon>
        <taxon>Alphaproteobacteria</taxon>
        <taxon>Acetobacterales</taxon>
        <taxon>Acetobacteraceae</taxon>
        <taxon>Pararoseomonas</taxon>
    </lineage>
</organism>
<reference evidence="2 3" key="1">
    <citation type="submission" date="2021-03" db="EMBL/GenBank/DDBJ databases">
        <authorList>
            <person name="So Y."/>
        </authorList>
    </citation>
    <scope>NUCLEOTIDE SEQUENCE [LARGE SCALE GENOMIC DNA]</scope>
    <source>
        <strain evidence="2 3">SSH11</strain>
    </source>
</reference>